<evidence type="ECO:0000313" key="1">
    <source>
        <dbReference type="EMBL" id="MBE6513398.1"/>
    </source>
</evidence>
<name>A0A8T3VYD6_METOL</name>
<gene>
    <name evidence="1" type="ORF">E7Z75_09730</name>
</gene>
<dbReference type="EMBL" id="SUTG01000089">
    <property type="protein sequence ID" value="MBE6513398.1"/>
    <property type="molecule type" value="Genomic_DNA"/>
</dbReference>
<organism evidence="1 2">
    <name type="scientific">Methanobrevibacter olleyae</name>
    <dbReference type="NCBI Taxonomy" id="294671"/>
    <lineage>
        <taxon>Archaea</taxon>
        <taxon>Methanobacteriati</taxon>
        <taxon>Methanobacteriota</taxon>
        <taxon>Methanomada group</taxon>
        <taxon>Methanobacteria</taxon>
        <taxon>Methanobacteriales</taxon>
        <taxon>Methanobacteriaceae</taxon>
        <taxon>Methanobrevibacter</taxon>
    </lineage>
</organism>
<comment type="caution">
    <text evidence="1">The sequence shown here is derived from an EMBL/GenBank/DDBJ whole genome shotgun (WGS) entry which is preliminary data.</text>
</comment>
<accession>A0A8T3VYD6</accession>
<sequence length="114" mass="13698">MNKRELERAENRLKKSLNNLTKTFENMYQLDNIERIQEFKEIIGYTNYSKKVVRSISLTSKNDDFITQVQTEAKEVGNFISKDIIINIALYELLKEKEEKQLNNFNDWLRNYLK</sequence>
<protein>
    <submittedName>
        <fullName evidence="1">Uncharacterized protein</fullName>
    </submittedName>
</protein>
<reference evidence="1" key="1">
    <citation type="submission" date="2019-04" db="EMBL/GenBank/DDBJ databases">
        <title>Evolution of Biomass-Degrading Anaerobic Consortia Revealed by Metagenomics.</title>
        <authorList>
            <person name="Peng X."/>
        </authorList>
    </citation>
    <scope>NUCLEOTIDE SEQUENCE</scope>
    <source>
        <strain evidence="1">SIG14</strain>
    </source>
</reference>
<proteinExistence type="predicted"/>
<dbReference type="Proteomes" id="UP000732619">
    <property type="component" value="Unassembled WGS sequence"/>
</dbReference>
<dbReference type="AlphaFoldDB" id="A0A8T3VYD6"/>
<evidence type="ECO:0000313" key="2">
    <source>
        <dbReference type="Proteomes" id="UP000732619"/>
    </source>
</evidence>